<comment type="caution">
    <text evidence="1">The sequence shown here is derived from an EMBL/GenBank/DDBJ whole genome shotgun (WGS) entry which is preliminary data.</text>
</comment>
<accession>A0ABN9WIN1</accession>
<evidence type="ECO:0000313" key="2">
    <source>
        <dbReference type="Proteomes" id="UP001189429"/>
    </source>
</evidence>
<dbReference type="Proteomes" id="UP001189429">
    <property type="component" value="Unassembled WGS sequence"/>
</dbReference>
<sequence length="379" mass="42250">MRPPGKAAIQYSLARIDVIEFERLCGRSVEAVRSRLGYFERARSSLSSLLRAGSAPGDYVSNMLPYRYRAGEEFEDLLSEAHANADAFGQAEGFRPVILVDTSGAVGELLPYIRLSLKRMLYPMGLTHLFGCSRDQAKEAVPKQREHRARLAAKKRRTEDVAAAISGSDTVSVMAADAADWIRCLKYLKDAVALQEVQISPAAEDECEARMWKWSWATVINPSGVAKEWFDRLRPLRKSANLLGGLQTVLQQQDADMIYVISSGLPRRDHADYILSEVRAANAKGVPINVVGIDCDDKGEYGLRELARQHGGTFRHKRFSGPDPDVFREKAQPEAPRVEDTRLSIGGQMDILDIMAKDRRRCSWRTGSRSRSARTACCC</sequence>
<organism evidence="1 2">
    <name type="scientific">Prorocentrum cordatum</name>
    <dbReference type="NCBI Taxonomy" id="2364126"/>
    <lineage>
        <taxon>Eukaryota</taxon>
        <taxon>Sar</taxon>
        <taxon>Alveolata</taxon>
        <taxon>Dinophyceae</taxon>
        <taxon>Prorocentrales</taxon>
        <taxon>Prorocentraceae</taxon>
        <taxon>Prorocentrum</taxon>
    </lineage>
</organism>
<evidence type="ECO:0000313" key="1">
    <source>
        <dbReference type="EMBL" id="CAK0885155.1"/>
    </source>
</evidence>
<name>A0ABN9WIN1_9DINO</name>
<dbReference type="EMBL" id="CAUYUJ010018633">
    <property type="protein sequence ID" value="CAK0885155.1"/>
    <property type="molecule type" value="Genomic_DNA"/>
</dbReference>
<gene>
    <name evidence="1" type="ORF">PCOR1329_LOCUS66857</name>
</gene>
<protein>
    <submittedName>
        <fullName evidence="1">Uncharacterized protein</fullName>
    </submittedName>
</protein>
<reference evidence="1" key="1">
    <citation type="submission" date="2023-10" db="EMBL/GenBank/DDBJ databases">
        <authorList>
            <person name="Chen Y."/>
            <person name="Shah S."/>
            <person name="Dougan E. K."/>
            <person name="Thang M."/>
            <person name="Chan C."/>
        </authorList>
    </citation>
    <scope>NUCLEOTIDE SEQUENCE [LARGE SCALE GENOMIC DNA]</scope>
</reference>
<keyword evidence="2" id="KW-1185">Reference proteome</keyword>
<dbReference type="InterPro" id="IPR036465">
    <property type="entry name" value="vWFA_dom_sf"/>
</dbReference>
<dbReference type="SUPFAM" id="SSF53300">
    <property type="entry name" value="vWA-like"/>
    <property type="match status" value="1"/>
</dbReference>
<dbReference type="Gene3D" id="3.40.50.410">
    <property type="entry name" value="von Willebrand factor, type A domain"/>
    <property type="match status" value="1"/>
</dbReference>
<proteinExistence type="predicted"/>